<gene>
    <name evidence="2" type="ORF">AVEN_4355_1</name>
</gene>
<evidence type="ECO:0000313" key="3">
    <source>
        <dbReference type="Proteomes" id="UP000499080"/>
    </source>
</evidence>
<accession>A0A4Y2LHZ0</accession>
<keyword evidence="3" id="KW-1185">Reference proteome</keyword>
<name>A0A4Y2LHZ0_ARAVE</name>
<feature type="region of interest" description="Disordered" evidence="1">
    <location>
        <begin position="35"/>
        <end position="70"/>
    </location>
</feature>
<dbReference type="AlphaFoldDB" id="A0A4Y2LHZ0"/>
<sequence>MWENKNILETHFYENVYRTFETFLKRGFLTQASGRRVNVENPTETKGNGGKSLNFGLEGQGSKPDSSEEPPCKRVWYTFYPSGSNVCPMMWCGSLELAASTGVVLIP</sequence>
<evidence type="ECO:0000256" key="1">
    <source>
        <dbReference type="SAM" id="MobiDB-lite"/>
    </source>
</evidence>
<dbReference type="EMBL" id="BGPR01005757">
    <property type="protein sequence ID" value="GBN13196.1"/>
    <property type="molecule type" value="Genomic_DNA"/>
</dbReference>
<organism evidence="2 3">
    <name type="scientific">Araneus ventricosus</name>
    <name type="common">Orbweaver spider</name>
    <name type="synonym">Epeira ventricosa</name>
    <dbReference type="NCBI Taxonomy" id="182803"/>
    <lineage>
        <taxon>Eukaryota</taxon>
        <taxon>Metazoa</taxon>
        <taxon>Ecdysozoa</taxon>
        <taxon>Arthropoda</taxon>
        <taxon>Chelicerata</taxon>
        <taxon>Arachnida</taxon>
        <taxon>Araneae</taxon>
        <taxon>Araneomorphae</taxon>
        <taxon>Entelegynae</taxon>
        <taxon>Araneoidea</taxon>
        <taxon>Araneidae</taxon>
        <taxon>Araneus</taxon>
    </lineage>
</organism>
<proteinExistence type="predicted"/>
<comment type="caution">
    <text evidence="2">The sequence shown here is derived from an EMBL/GenBank/DDBJ whole genome shotgun (WGS) entry which is preliminary data.</text>
</comment>
<protein>
    <submittedName>
        <fullName evidence="2">Uncharacterized protein</fullName>
    </submittedName>
</protein>
<reference evidence="2 3" key="1">
    <citation type="journal article" date="2019" name="Sci. Rep.">
        <title>Orb-weaving spider Araneus ventricosus genome elucidates the spidroin gene catalogue.</title>
        <authorList>
            <person name="Kono N."/>
            <person name="Nakamura H."/>
            <person name="Ohtoshi R."/>
            <person name="Moran D.A.P."/>
            <person name="Shinohara A."/>
            <person name="Yoshida Y."/>
            <person name="Fujiwara M."/>
            <person name="Mori M."/>
            <person name="Tomita M."/>
            <person name="Arakawa K."/>
        </authorList>
    </citation>
    <scope>NUCLEOTIDE SEQUENCE [LARGE SCALE GENOMIC DNA]</scope>
</reference>
<dbReference type="Proteomes" id="UP000499080">
    <property type="component" value="Unassembled WGS sequence"/>
</dbReference>
<evidence type="ECO:0000313" key="2">
    <source>
        <dbReference type="EMBL" id="GBN13196.1"/>
    </source>
</evidence>